<keyword evidence="1" id="KW-0808">Transferase</keyword>
<dbReference type="AlphaFoldDB" id="A0A858BYY5"/>
<dbReference type="KEGG" id="abut:Ami103574_13905"/>
<evidence type="ECO:0000313" key="2">
    <source>
        <dbReference type="Proteomes" id="UP000466848"/>
    </source>
</evidence>
<reference evidence="1 2" key="1">
    <citation type="submission" date="2020-02" db="EMBL/GenBank/DDBJ databases">
        <authorList>
            <person name="Kim Y.B."/>
            <person name="Roh S.W."/>
        </authorList>
    </citation>
    <scope>NUCLEOTIDE SEQUENCE [LARGE SCALE GENOMIC DNA]</scope>
    <source>
        <strain evidence="1 2">DSM 103574</strain>
    </source>
</reference>
<dbReference type="InterPro" id="IPR027417">
    <property type="entry name" value="P-loop_NTPase"/>
</dbReference>
<dbReference type="Gene3D" id="3.40.50.300">
    <property type="entry name" value="P-loop containing nucleotide triphosphate hydrolases"/>
    <property type="match status" value="1"/>
</dbReference>
<organism evidence="1 2">
    <name type="scientific">Aminipila butyrica</name>
    <dbReference type="NCBI Taxonomy" id="433296"/>
    <lineage>
        <taxon>Bacteria</taxon>
        <taxon>Bacillati</taxon>
        <taxon>Bacillota</taxon>
        <taxon>Clostridia</taxon>
        <taxon>Peptostreptococcales</taxon>
        <taxon>Anaerovoracaceae</taxon>
        <taxon>Aminipila</taxon>
    </lineage>
</organism>
<name>A0A858BYY5_9FIRM</name>
<accession>A0A858BYY5</accession>
<dbReference type="Pfam" id="PF13189">
    <property type="entry name" value="Cytidylate_kin2"/>
    <property type="match status" value="1"/>
</dbReference>
<evidence type="ECO:0000313" key="1">
    <source>
        <dbReference type="EMBL" id="QIB70318.1"/>
    </source>
</evidence>
<dbReference type="GO" id="GO:0016301">
    <property type="term" value="F:kinase activity"/>
    <property type="evidence" value="ECO:0007669"/>
    <property type="project" value="UniProtKB-KW"/>
</dbReference>
<keyword evidence="1" id="KW-0418">Kinase</keyword>
<dbReference type="SUPFAM" id="SSF52540">
    <property type="entry name" value="P-loop containing nucleoside triphosphate hydrolases"/>
    <property type="match status" value="1"/>
</dbReference>
<dbReference type="EMBL" id="CP048649">
    <property type="protein sequence ID" value="QIB70318.1"/>
    <property type="molecule type" value="Genomic_DNA"/>
</dbReference>
<dbReference type="Proteomes" id="UP000466848">
    <property type="component" value="Chromosome"/>
</dbReference>
<proteinExistence type="predicted"/>
<protein>
    <submittedName>
        <fullName evidence="1">Cytidylate kinase-like family protein</fullName>
    </submittedName>
</protein>
<dbReference type="RefSeq" id="WP_163067556.1">
    <property type="nucleotide sequence ID" value="NZ_CP048649.1"/>
</dbReference>
<sequence length="204" mass="23141">MKKRIVTISRTYGSGGRIIGQKLAEDMDVPFYDKALIDRIAEETGFSKDLIENAEMRAKNSFLYTLATSLGGNGDAGVDGLSLNDKFFLAQVNVIRQIAEEGPCVIVGRCADYILRDMNEASKIFICAEMHNRIQRAVQEYGMDETTVENEIKKIDKARTNYYAYHTGRKWGDVLNYHLTLDSGYIGLEDTIAVIEEFLERRKY</sequence>
<gene>
    <name evidence="1" type="ORF">Ami103574_13905</name>
</gene>
<keyword evidence="2" id="KW-1185">Reference proteome</keyword>